<dbReference type="AlphaFoldDB" id="A0A3R9R3P4"/>
<organism evidence="1 2">
    <name type="scientific">Edaphobacter aggregans</name>
    <dbReference type="NCBI Taxonomy" id="570835"/>
    <lineage>
        <taxon>Bacteria</taxon>
        <taxon>Pseudomonadati</taxon>
        <taxon>Acidobacteriota</taxon>
        <taxon>Terriglobia</taxon>
        <taxon>Terriglobales</taxon>
        <taxon>Acidobacteriaceae</taxon>
        <taxon>Edaphobacter</taxon>
    </lineage>
</organism>
<dbReference type="RefSeq" id="WP_125485718.1">
    <property type="nucleotide sequence ID" value="NZ_RSDW01000001.1"/>
</dbReference>
<accession>A0A3R9R3P4</accession>
<dbReference type="EMBL" id="RSDW01000001">
    <property type="protein sequence ID" value="RSL17201.1"/>
    <property type="molecule type" value="Genomic_DNA"/>
</dbReference>
<gene>
    <name evidence="1" type="ORF">EDE15_2731</name>
</gene>
<sequence>MHTKPVFTLLAGTLLLQGCRSSAPTTAPVQSPVTDACAVLTPSEISTVLGIPIDPGQHIPKTSTIMCGWAKTGVVGESVVVLNFTTPDYFEKERDPHPRITMTPAPSIGDDAYFITSQFGTSLFIKKKDTVIGVAIRDKTIPSAELMEKEKALGLKAASRL</sequence>
<dbReference type="PROSITE" id="PS51257">
    <property type="entry name" value="PROKAR_LIPOPROTEIN"/>
    <property type="match status" value="1"/>
</dbReference>
<reference evidence="1 2" key="1">
    <citation type="submission" date="2018-12" db="EMBL/GenBank/DDBJ databases">
        <title>Sequencing of bacterial isolates from soil warming experiment in Harvard Forest, Massachusetts, USA.</title>
        <authorList>
            <person name="Deangelis K."/>
        </authorList>
    </citation>
    <scope>NUCLEOTIDE SEQUENCE [LARGE SCALE GENOMIC DNA]</scope>
    <source>
        <strain evidence="1 2">EB153</strain>
    </source>
</reference>
<evidence type="ECO:0000313" key="1">
    <source>
        <dbReference type="EMBL" id="RSL17201.1"/>
    </source>
</evidence>
<proteinExistence type="predicted"/>
<name>A0A3R9R3P4_9BACT</name>
<evidence type="ECO:0000313" key="2">
    <source>
        <dbReference type="Proteomes" id="UP000269669"/>
    </source>
</evidence>
<evidence type="ECO:0008006" key="3">
    <source>
        <dbReference type="Google" id="ProtNLM"/>
    </source>
</evidence>
<protein>
    <recommendedName>
        <fullName evidence="3">DUF3558 domain-containing protein</fullName>
    </recommendedName>
</protein>
<keyword evidence="2" id="KW-1185">Reference proteome</keyword>
<dbReference type="Proteomes" id="UP000269669">
    <property type="component" value="Unassembled WGS sequence"/>
</dbReference>
<comment type="caution">
    <text evidence="1">The sequence shown here is derived from an EMBL/GenBank/DDBJ whole genome shotgun (WGS) entry which is preliminary data.</text>
</comment>